<dbReference type="InterPro" id="IPR051031">
    <property type="entry name" value="RING-box_E3_Ubiquitin_Ligase"/>
</dbReference>
<accession>A0A5J9WHH1</accession>
<name>A0A5J9WHH1_9POAL</name>
<evidence type="ECO:0000313" key="5">
    <source>
        <dbReference type="EMBL" id="TVU46734.1"/>
    </source>
</evidence>
<keyword evidence="1" id="KW-0479">Metal-binding</keyword>
<dbReference type="PANTHER" id="PTHR11210">
    <property type="entry name" value="RING BOX"/>
    <property type="match status" value="1"/>
</dbReference>
<dbReference type="SUPFAM" id="SSF57850">
    <property type="entry name" value="RING/U-box"/>
    <property type="match status" value="1"/>
</dbReference>
<keyword evidence="6" id="KW-1185">Reference proteome</keyword>
<dbReference type="OrthoDB" id="1681166at2759"/>
<evidence type="ECO:0000256" key="1">
    <source>
        <dbReference type="ARBA" id="ARBA00022723"/>
    </source>
</evidence>
<evidence type="ECO:0000313" key="6">
    <source>
        <dbReference type="Proteomes" id="UP000324897"/>
    </source>
</evidence>
<dbReference type="Gene3D" id="3.30.40.10">
    <property type="entry name" value="Zinc/RING finger domain, C3HC4 (zinc finger)"/>
    <property type="match status" value="1"/>
</dbReference>
<reference evidence="5 6" key="1">
    <citation type="journal article" date="2019" name="Sci. Rep.">
        <title>A high-quality genome of Eragrostis curvula grass provides insights into Poaceae evolution and supports new strategies to enhance forage quality.</title>
        <authorList>
            <person name="Carballo J."/>
            <person name="Santos B.A.C.M."/>
            <person name="Zappacosta D."/>
            <person name="Garbus I."/>
            <person name="Selva J.P."/>
            <person name="Gallo C.A."/>
            <person name="Diaz A."/>
            <person name="Albertini E."/>
            <person name="Caccamo M."/>
            <person name="Echenique V."/>
        </authorList>
    </citation>
    <scope>NUCLEOTIDE SEQUENCE [LARGE SCALE GENOMIC DNA]</scope>
    <source>
        <strain evidence="6">cv. Victoria</strain>
        <tissue evidence="5">Leaf</tissue>
    </source>
</reference>
<dbReference type="GO" id="GO:0008270">
    <property type="term" value="F:zinc ion binding"/>
    <property type="evidence" value="ECO:0007669"/>
    <property type="project" value="UniProtKB-KW"/>
</dbReference>
<gene>
    <name evidence="5" type="ORF">EJB05_06288</name>
</gene>
<comment type="caution">
    <text evidence="5">The sequence shown here is derived from an EMBL/GenBank/DDBJ whole genome shotgun (WGS) entry which is preliminary data.</text>
</comment>
<evidence type="ECO:0000256" key="4">
    <source>
        <dbReference type="ARBA" id="ARBA00022833"/>
    </source>
</evidence>
<proteinExistence type="predicted"/>
<protein>
    <submittedName>
        <fullName evidence="5">Uncharacterized protein</fullName>
    </submittedName>
</protein>
<dbReference type="AlphaFoldDB" id="A0A5J9WHH1"/>
<sequence>MIDTEGLMEKYQNNARFASFSNALFAVRGLHIYSPRCSATKDFFTRKPTPMKVKILQWHAVASWTWDAQDETCGICRMPFDGCCTD</sequence>
<evidence type="ECO:0000256" key="2">
    <source>
        <dbReference type="ARBA" id="ARBA00022771"/>
    </source>
</evidence>
<dbReference type="Proteomes" id="UP000324897">
    <property type="component" value="Chromosome 5"/>
</dbReference>
<organism evidence="5 6">
    <name type="scientific">Eragrostis curvula</name>
    <name type="common">weeping love grass</name>
    <dbReference type="NCBI Taxonomy" id="38414"/>
    <lineage>
        <taxon>Eukaryota</taxon>
        <taxon>Viridiplantae</taxon>
        <taxon>Streptophyta</taxon>
        <taxon>Embryophyta</taxon>
        <taxon>Tracheophyta</taxon>
        <taxon>Spermatophyta</taxon>
        <taxon>Magnoliopsida</taxon>
        <taxon>Liliopsida</taxon>
        <taxon>Poales</taxon>
        <taxon>Poaceae</taxon>
        <taxon>PACMAD clade</taxon>
        <taxon>Chloridoideae</taxon>
        <taxon>Eragrostideae</taxon>
        <taxon>Eragrostidinae</taxon>
        <taxon>Eragrostis</taxon>
    </lineage>
</organism>
<dbReference type="Gramene" id="TVU46734">
    <property type="protein sequence ID" value="TVU46734"/>
    <property type="gene ID" value="EJB05_06288"/>
</dbReference>
<feature type="non-terminal residue" evidence="5">
    <location>
        <position position="1"/>
    </location>
</feature>
<dbReference type="InterPro" id="IPR013083">
    <property type="entry name" value="Znf_RING/FYVE/PHD"/>
</dbReference>
<keyword evidence="2" id="KW-0863">Zinc-finger</keyword>
<dbReference type="EMBL" id="RWGY01000004">
    <property type="protein sequence ID" value="TVU46734.1"/>
    <property type="molecule type" value="Genomic_DNA"/>
</dbReference>
<keyword evidence="4" id="KW-0862">Zinc</keyword>
<keyword evidence="3" id="KW-0833">Ubl conjugation pathway</keyword>
<evidence type="ECO:0000256" key="3">
    <source>
        <dbReference type="ARBA" id="ARBA00022786"/>
    </source>
</evidence>